<dbReference type="Gene3D" id="2.130.10.10">
    <property type="entry name" value="YVTN repeat-like/Quinoprotein amine dehydrogenase"/>
    <property type="match status" value="4"/>
</dbReference>
<evidence type="ECO:0000256" key="6">
    <source>
        <dbReference type="ARBA" id="ARBA00023163"/>
    </source>
</evidence>
<dbReference type="PANTHER" id="PTHR43547:SF2">
    <property type="entry name" value="HYBRID SIGNAL TRANSDUCTION HISTIDINE KINASE C"/>
    <property type="match status" value="1"/>
</dbReference>
<dbReference type="InterPro" id="IPR015943">
    <property type="entry name" value="WD40/YVTN_repeat-like_dom_sf"/>
</dbReference>
<dbReference type="InterPro" id="IPR036890">
    <property type="entry name" value="HATPase_C_sf"/>
</dbReference>
<keyword evidence="3 7" id="KW-0597">Phosphoprotein</keyword>
<dbReference type="PROSITE" id="PS50110">
    <property type="entry name" value="RESPONSE_REGULATORY"/>
    <property type="match status" value="1"/>
</dbReference>
<dbReference type="InterPro" id="IPR011123">
    <property type="entry name" value="Y_Y_Y"/>
</dbReference>
<dbReference type="Pfam" id="PF12833">
    <property type="entry name" value="HTH_18"/>
    <property type="match status" value="1"/>
</dbReference>
<dbReference type="SUPFAM" id="SSF50998">
    <property type="entry name" value="Quinoprotein alcohol dehydrogenase-like"/>
    <property type="match status" value="1"/>
</dbReference>
<dbReference type="SMART" id="SM00342">
    <property type="entry name" value="HTH_ARAC"/>
    <property type="match status" value="1"/>
</dbReference>
<proteinExistence type="predicted"/>
<dbReference type="InterPro" id="IPR009057">
    <property type="entry name" value="Homeodomain-like_sf"/>
</dbReference>
<feature type="domain" description="Histidine kinase" evidence="10">
    <location>
        <begin position="940"/>
        <end position="1153"/>
    </location>
</feature>
<dbReference type="PROSITE" id="PS00041">
    <property type="entry name" value="HTH_ARAC_FAMILY_1"/>
    <property type="match status" value="1"/>
</dbReference>
<dbReference type="InterPro" id="IPR003661">
    <property type="entry name" value="HisK_dim/P_dom"/>
</dbReference>
<evidence type="ECO:0000256" key="8">
    <source>
        <dbReference type="SAM" id="Phobius"/>
    </source>
</evidence>
<dbReference type="Pfam" id="PF00512">
    <property type="entry name" value="HisKA"/>
    <property type="match status" value="1"/>
</dbReference>
<dbReference type="Pfam" id="PF02518">
    <property type="entry name" value="HATPase_c"/>
    <property type="match status" value="1"/>
</dbReference>
<gene>
    <name evidence="12" type="ORF">ABS764_12815</name>
</gene>
<dbReference type="InterPro" id="IPR005467">
    <property type="entry name" value="His_kinase_dom"/>
</dbReference>
<dbReference type="CDD" id="cd17574">
    <property type="entry name" value="REC_OmpR"/>
    <property type="match status" value="1"/>
</dbReference>
<accession>A0ABW8XVS4</accession>
<dbReference type="Gene3D" id="1.10.287.130">
    <property type="match status" value="1"/>
</dbReference>
<dbReference type="Gene3D" id="2.60.40.10">
    <property type="entry name" value="Immunoglobulins"/>
    <property type="match status" value="1"/>
</dbReference>
<dbReference type="Proteomes" id="UP001629260">
    <property type="component" value="Unassembled WGS sequence"/>
</dbReference>
<evidence type="ECO:0000256" key="2">
    <source>
        <dbReference type="ARBA" id="ARBA00012438"/>
    </source>
</evidence>
<keyword evidence="4" id="KW-0805">Transcription regulation</keyword>
<evidence type="ECO:0000256" key="4">
    <source>
        <dbReference type="ARBA" id="ARBA00023015"/>
    </source>
</evidence>
<dbReference type="SMART" id="SM00387">
    <property type="entry name" value="HATPase_c"/>
    <property type="match status" value="1"/>
</dbReference>
<sequence length="1451" mass="167443">MRKEVFVAFFCLFLEFCSAQPFGVLKHFSHDVKLSQSHILDIQQDKKGFIWLGTYNGLIRYDGNTFKNFEVLQGGKLNLSSNRVSSFQFDKSERIWIKSEQNEVYYFDSRTLNFHYPVETYNTALESTSFKDFRLMPSGRVWLYPENKNQLVLLENNEDIKLINFDFSKLGNGKIQEIFEDSTGTTWFLTNFGICRLKKKSVQPEYLFFNMTRPSGKSYSFKAVTEINDELWFGGTDGKMIRYSKKSSAFFDVPLENHSDIEKIKYLSGDKILIVSQSDGFAYYDIKSGKLKNYNSNTLPGFPVETIKYMGLTHGRQFWFEGTNSGIYQFDLMTGKLKHMQVDFSDPSAVNIKRKTFFLTAADGTVWIQPKDGSFSYWDEKKNQLFSISHCMKQPIEEVSDVMHAATFDHLGNLWFCSYRKGLDLMIFKNKKFKALTLESSKNRQKRNVRSVMQERNGTLWVACRNQKITLFDKHKKKIGFLGADGTLSAGSPSWGADIYHTFQDRKGRIWVGTRGNGLFCLIPTQKTYSYKVLHYKYNEFDKYSISANDIYKIYQTISGHIFLATWGGGLNLIRESNDGIRFINYRNEWKKYPIKTADRVRSIVENKQQQLFFISSHKLFSFSDKNKTFTQFHFKEFPQVSGNDILDIMITSENKLALATNGKGVQLADLDDKGELKIQSFGEEYIGFPMDEVVAIQEDKSGKIWLMGDNQLVRFDAKKKTAETFPEIKSLLGNEIFSEATKYLLSNGEIIVGYSDGAVYFNPDNLKPLAFKPYLAITGFSVNNKELYEINQKMSANPDLLEAVTLEHDQNFLRIQFSALDYVKNENIVYRYKLKGVDKQWNYIKGSQFVNYTNLGRGEYKLLISSTNNHNLWVNNDREISIVIRPSIWWSNLALIVYLLLGMGLFILVRRTISTILKLRNDVQIEKQLSELKLKFFTDISHEIRTPLTMITAPVEKMLADNEVPETVKKQLELVERSTNRLLNLVNQILDLRRIQNRKLEVKEINLGHFAAKMCDNFREISLQRKIHLKLKVLAQHPFIWVDTDSLDKIMVNLVSNAFKYCRSGDTIVVLVDETDNQVILKIRDNGPGISPVLQKRLFVRFSNYNENPHNPSTGIGLSIVKDLVEKHHATITVNSTLGQGTCFQLNFSRGYKHFGDEVAILFEETGGKNEIDNQLKETLVATKEEEEEEEKQRKDKFVGLIVEDDPELQSFIVSMLQEDYTVHVAGNGIEGHLKAARLNPDFIISDVMMPQMDGIEMLRLIRNNILTSHIPVILLSAKTAIDTKLEGLEYGADEYLEKPFNVSYLKARIKNVLEQRKRLQLLYSSGNVVEISNVDSLQISNQDHKFMFEVIKLVKENISKTNFSVEELGKLMRMSRASFFNKLKDLTGVSPVVFIRDIRLNEAAEMLKKDDLLIKEICFEVGFTDLKYFGKCFKSKFNYSPAQYRRLYK</sequence>
<keyword evidence="6" id="KW-0804">Transcription</keyword>
<comment type="catalytic activity">
    <reaction evidence="1">
        <text>ATP + protein L-histidine = ADP + protein N-phospho-L-histidine.</text>
        <dbReference type="EC" id="2.7.13.3"/>
    </reaction>
</comment>
<dbReference type="InterPro" id="IPR001789">
    <property type="entry name" value="Sig_transdc_resp-reg_receiver"/>
</dbReference>
<dbReference type="InterPro" id="IPR011110">
    <property type="entry name" value="Reg_prop"/>
</dbReference>
<dbReference type="Gene3D" id="1.10.10.60">
    <property type="entry name" value="Homeodomain-like"/>
    <property type="match status" value="2"/>
</dbReference>
<dbReference type="SUPFAM" id="SSF63829">
    <property type="entry name" value="Calcium-dependent phosphotriesterase"/>
    <property type="match status" value="2"/>
</dbReference>
<dbReference type="PANTHER" id="PTHR43547">
    <property type="entry name" value="TWO-COMPONENT HISTIDINE KINASE"/>
    <property type="match status" value="1"/>
</dbReference>
<feature type="transmembrane region" description="Helical" evidence="8">
    <location>
        <begin position="889"/>
        <end position="910"/>
    </location>
</feature>
<reference evidence="12 13" key="1">
    <citation type="submission" date="2024-06" db="EMBL/GenBank/DDBJ databases">
        <authorList>
            <person name="Kaempfer P."/>
            <person name="Viver T."/>
        </authorList>
    </citation>
    <scope>NUCLEOTIDE SEQUENCE [LARGE SCALE GENOMIC DNA]</scope>
    <source>
        <strain evidence="12 13">ST-87</strain>
    </source>
</reference>
<dbReference type="Gene3D" id="3.30.565.10">
    <property type="entry name" value="Histidine kinase-like ATPase, C-terminal domain"/>
    <property type="match status" value="1"/>
</dbReference>
<dbReference type="SUPFAM" id="SSF46689">
    <property type="entry name" value="Homeodomain-like"/>
    <property type="match status" value="1"/>
</dbReference>
<dbReference type="InterPro" id="IPR011006">
    <property type="entry name" value="CheY-like_superfamily"/>
</dbReference>
<feature type="domain" description="HTH araC/xylS-type" evidence="9">
    <location>
        <begin position="1350"/>
        <end position="1449"/>
    </location>
</feature>
<dbReference type="EC" id="2.7.13.3" evidence="2"/>
<evidence type="ECO:0000259" key="9">
    <source>
        <dbReference type="PROSITE" id="PS01124"/>
    </source>
</evidence>
<feature type="modified residue" description="4-aspartylphosphate" evidence="7">
    <location>
        <position position="1248"/>
    </location>
</feature>
<evidence type="ECO:0000256" key="3">
    <source>
        <dbReference type="ARBA" id="ARBA00022553"/>
    </source>
</evidence>
<comment type="caution">
    <text evidence="12">The sequence shown here is derived from an EMBL/GenBank/DDBJ whole genome shotgun (WGS) entry which is preliminary data.</text>
</comment>
<keyword evidence="13" id="KW-1185">Reference proteome</keyword>
<dbReference type="RefSeq" id="WP_408082198.1">
    <property type="nucleotide sequence ID" value="NZ_JBELQA010000007.1"/>
</dbReference>
<feature type="domain" description="Response regulatory" evidence="11">
    <location>
        <begin position="1200"/>
        <end position="1315"/>
    </location>
</feature>
<dbReference type="InterPro" id="IPR013783">
    <property type="entry name" value="Ig-like_fold"/>
</dbReference>
<keyword evidence="8" id="KW-0812">Transmembrane</keyword>
<dbReference type="CDD" id="cd00082">
    <property type="entry name" value="HisKA"/>
    <property type="match status" value="1"/>
</dbReference>
<dbReference type="SUPFAM" id="SSF52172">
    <property type="entry name" value="CheY-like"/>
    <property type="match status" value="1"/>
</dbReference>
<dbReference type="SUPFAM" id="SSF55874">
    <property type="entry name" value="ATPase domain of HSP90 chaperone/DNA topoisomerase II/histidine kinase"/>
    <property type="match status" value="1"/>
</dbReference>
<dbReference type="Gene3D" id="3.40.50.2300">
    <property type="match status" value="1"/>
</dbReference>
<dbReference type="SMART" id="SM00388">
    <property type="entry name" value="HisKA"/>
    <property type="match status" value="1"/>
</dbReference>
<dbReference type="SUPFAM" id="SSF47384">
    <property type="entry name" value="Homodimeric domain of signal transducing histidine kinase"/>
    <property type="match status" value="1"/>
</dbReference>
<evidence type="ECO:0000256" key="7">
    <source>
        <dbReference type="PROSITE-ProRule" id="PRU00169"/>
    </source>
</evidence>
<dbReference type="InterPro" id="IPR004358">
    <property type="entry name" value="Sig_transdc_His_kin-like_C"/>
</dbReference>
<dbReference type="PRINTS" id="PR00344">
    <property type="entry name" value="BCTRLSENSOR"/>
</dbReference>
<dbReference type="InterPro" id="IPR036097">
    <property type="entry name" value="HisK_dim/P_sf"/>
</dbReference>
<dbReference type="Pfam" id="PF00072">
    <property type="entry name" value="Response_reg"/>
    <property type="match status" value="1"/>
</dbReference>
<name>A0ABW8XVS4_9FLAO</name>
<protein>
    <recommendedName>
        <fullName evidence="2">histidine kinase</fullName>
        <ecNumber evidence="2">2.7.13.3</ecNumber>
    </recommendedName>
</protein>
<keyword evidence="5" id="KW-0238">DNA-binding</keyword>
<dbReference type="SMART" id="SM00448">
    <property type="entry name" value="REC"/>
    <property type="match status" value="1"/>
</dbReference>
<dbReference type="Pfam" id="PF07494">
    <property type="entry name" value="Reg_prop"/>
    <property type="match status" value="2"/>
</dbReference>
<keyword evidence="8" id="KW-1133">Transmembrane helix</keyword>
<evidence type="ECO:0000259" key="10">
    <source>
        <dbReference type="PROSITE" id="PS50109"/>
    </source>
</evidence>
<dbReference type="InterPro" id="IPR003594">
    <property type="entry name" value="HATPase_dom"/>
</dbReference>
<evidence type="ECO:0000313" key="12">
    <source>
        <dbReference type="EMBL" id="MFL9831730.1"/>
    </source>
</evidence>
<keyword evidence="8" id="KW-0472">Membrane</keyword>
<dbReference type="InterPro" id="IPR018060">
    <property type="entry name" value="HTH_AraC"/>
</dbReference>
<evidence type="ECO:0000256" key="1">
    <source>
        <dbReference type="ARBA" id="ARBA00000085"/>
    </source>
</evidence>
<evidence type="ECO:0000259" key="11">
    <source>
        <dbReference type="PROSITE" id="PS50110"/>
    </source>
</evidence>
<evidence type="ECO:0000256" key="5">
    <source>
        <dbReference type="ARBA" id="ARBA00023125"/>
    </source>
</evidence>
<dbReference type="InterPro" id="IPR018062">
    <property type="entry name" value="HTH_AraC-typ_CS"/>
</dbReference>
<dbReference type="Pfam" id="PF07495">
    <property type="entry name" value="Y_Y_Y"/>
    <property type="match status" value="1"/>
</dbReference>
<dbReference type="PROSITE" id="PS01124">
    <property type="entry name" value="HTH_ARAC_FAMILY_2"/>
    <property type="match status" value="1"/>
</dbReference>
<organism evidence="12 13">
    <name type="scientific">Flavobacterium plantiphilum</name>
    <dbReference type="NCBI Taxonomy" id="3163297"/>
    <lineage>
        <taxon>Bacteria</taxon>
        <taxon>Pseudomonadati</taxon>
        <taxon>Bacteroidota</taxon>
        <taxon>Flavobacteriia</taxon>
        <taxon>Flavobacteriales</taxon>
        <taxon>Flavobacteriaceae</taxon>
        <taxon>Flavobacterium</taxon>
    </lineage>
</organism>
<dbReference type="PROSITE" id="PS50109">
    <property type="entry name" value="HIS_KIN"/>
    <property type="match status" value="1"/>
</dbReference>
<dbReference type="EMBL" id="JBELQA010000007">
    <property type="protein sequence ID" value="MFL9831730.1"/>
    <property type="molecule type" value="Genomic_DNA"/>
</dbReference>
<dbReference type="InterPro" id="IPR011047">
    <property type="entry name" value="Quinoprotein_ADH-like_sf"/>
</dbReference>
<evidence type="ECO:0000313" key="13">
    <source>
        <dbReference type="Proteomes" id="UP001629260"/>
    </source>
</evidence>